<feature type="transmembrane region" description="Helical" evidence="2">
    <location>
        <begin position="95"/>
        <end position="119"/>
    </location>
</feature>
<proteinExistence type="predicted"/>
<dbReference type="GO" id="GO:0006596">
    <property type="term" value="P:polyamine biosynthetic process"/>
    <property type="evidence" value="ECO:0007669"/>
    <property type="project" value="UniProtKB-KW"/>
</dbReference>
<feature type="transmembrane region" description="Helical" evidence="2">
    <location>
        <begin position="31"/>
        <end position="53"/>
    </location>
</feature>
<dbReference type="NCBIfam" id="NF037959">
    <property type="entry name" value="MFS_SpdSyn"/>
    <property type="match status" value="1"/>
</dbReference>
<reference evidence="3 4" key="1">
    <citation type="submission" date="2017-06" db="EMBL/GenBank/DDBJ databases">
        <authorList>
            <person name="Kim H.J."/>
            <person name="Triplett B.A."/>
        </authorList>
    </citation>
    <scope>NUCLEOTIDE SEQUENCE [LARGE SCALE GENOMIC DNA]</scope>
    <source>
        <strain evidence="3 4">DSM 13116</strain>
    </source>
</reference>
<dbReference type="InterPro" id="IPR036259">
    <property type="entry name" value="MFS_trans_sf"/>
</dbReference>
<dbReference type="EMBL" id="FZOC01000004">
    <property type="protein sequence ID" value="SNR96214.1"/>
    <property type="molecule type" value="Genomic_DNA"/>
</dbReference>
<name>A0A239AMC9_9BACT</name>
<keyword evidence="2" id="KW-1133">Transmembrane helix</keyword>
<gene>
    <name evidence="3" type="ORF">SAMN04488503_2059</name>
</gene>
<dbReference type="SUPFAM" id="SSF103473">
    <property type="entry name" value="MFS general substrate transporter"/>
    <property type="match status" value="1"/>
</dbReference>
<keyword evidence="1" id="KW-0620">Polyamine biosynthesis</keyword>
<feature type="transmembrane region" description="Helical" evidence="2">
    <location>
        <begin position="65"/>
        <end position="83"/>
    </location>
</feature>
<keyword evidence="2" id="KW-0812">Transmembrane</keyword>
<organism evidence="3 4">
    <name type="scientific">Humidesulfovibrio mexicanus</name>
    <dbReference type="NCBI Taxonomy" id="147047"/>
    <lineage>
        <taxon>Bacteria</taxon>
        <taxon>Pseudomonadati</taxon>
        <taxon>Thermodesulfobacteriota</taxon>
        <taxon>Desulfovibrionia</taxon>
        <taxon>Desulfovibrionales</taxon>
        <taxon>Desulfovibrionaceae</taxon>
        <taxon>Humidesulfovibrio</taxon>
    </lineage>
</organism>
<accession>A0A239AMC9</accession>
<dbReference type="Gene3D" id="3.40.50.150">
    <property type="entry name" value="Vaccinia Virus protein VP39"/>
    <property type="match status" value="1"/>
</dbReference>
<dbReference type="CDD" id="cd02440">
    <property type="entry name" value="AdoMet_MTases"/>
    <property type="match status" value="1"/>
</dbReference>
<keyword evidence="4" id="KW-1185">Reference proteome</keyword>
<keyword evidence="2" id="KW-0472">Membrane</keyword>
<dbReference type="PANTHER" id="PTHR43317">
    <property type="entry name" value="THERMOSPERMINE SYNTHASE ACAULIS5"/>
    <property type="match status" value="1"/>
</dbReference>
<feature type="transmembrane region" description="Helical" evidence="2">
    <location>
        <begin position="166"/>
        <end position="184"/>
    </location>
</feature>
<dbReference type="RefSeq" id="WP_089274290.1">
    <property type="nucleotide sequence ID" value="NZ_FZOC01000004.1"/>
</dbReference>
<evidence type="ECO:0000256" key="2">
    <source>
        <dbReference type="SAM" id="Phobius"/>
    </source>
</evidence>
<dbReference type="OrthoDB" id="9761985at2"/>
<dbReference type="PANTHER" id="PTHR43317:SF1">
    <property type="entry name" value="THERMOSPERMINE SYNTHASE ACAULIS5"/>
    <property type="match status" value="1"/>
</dbReference>
<sequence>MLEIAVFLCGAVVMVLELAGSRVLAPFLGTSIVVWTSLIGVVLGALSLGYWWGGRIADRRPEPRLLSRLILLAALATLLIAGSKGLLLPFLQRKAGLSAASLAGATALFAPAAILLGMVSPFAVRLRMKDADASGRTAGTLYALSTVGSIAGTFAAGFWLTAAIGTTNLVLCMAGVLVLASFCIHRGDLPAKLATAALIGLTALGLSIYDRQLRAADIHDLDTPYQRVLVYNARNNRTGALLKMLSTGPEGSQSAMDLSDPTLLALPYTQYYRLATHFRPDLRRVLMLGGGACSFPKYALSRPEEFGGGPRMDVVEIDPGVTDIARRHFGLAELPGLALRHGDARRFLNHDAAPGSYQVALVDVFTSHLSVPFHLATRETAQALSRALDDHGVVLVNCISAAEGGKSRFYRALLATYRSVFPRVESFLLEPEDPSSPQNIILAAFKDGEEPLLHSDNADYAAMLATRYLPPAPLPGDPPVLTDDFAPVDHYLLDL</sequence>
<feature type="transmembrane region" description="Helical" evidence="2">
    <location>
        <begin position="140"/>
        <end position="160"/>
    </location>
</feature>
<dbReference type="SUPFAM" id="SSF53335">
    <property type="entry name" value="S-adenosyl-L-methionine-dependent methyltransferases"/>
    <property type="match status" value="1"/>
</dbReference>
<dbReference type="Proteomes" id="UP000198324">
    <property type="component" value="Unassembled WGS sequence"/>
</dbReference>
<feature type="transmembrane region" description="Helical" evidence="2">
    <location>
        <begin position="191"/>
        <end position="209"/>
    </location>
</feature>
<evidence type="ECO:0000313" key="3">
    <source>
        <dbReference type="EMBL" id="SNR96214.1"/>
    </source>
</evidence>
<protein>
    <submittedName>
        <fullName evidence="3">Spermidine synthase</fullName>
    </submittedName>
</protein>
<dbReference type="AlphaFoldDB" id="A0A239AMC9"/>
<evidence type="ECO:0000256" key="1">
    <source>
        <dbReference type="ARBA" id="ARBA00023115"/>
    </source>
</evidence>
<dbReference type="InterPro" id="IPR029063">
    <property type="entry name" value="SAM-dependent_MTases_sf"/>
</dbReference>
<evidence type="ECO:0000313" key="4">
    <source>
        <dbReference type="Proteomes" id="UP000198324"/>
    </source>
</evidence>